<dbReference type="AlphaFoldDB" id="A0A498J047"/>
<proteinExistence type="predicted"/>
<dbReference type="PANTHER" id="PTHR43201:SF32">
    <property type="entry name" value="2-SUCCINYLBENZOATE--COA LIGASE, CHLOROPLASTIC_PEROXISOMAL"/>
    <property type="match status" value="1"/>
</dbReference>
<evidence type="ECO:0000259" key="4">
    <source>
        <dbReference type="Pfam" id="PF13193"/>
    </source>
</evidence>
<accession>A0A498J047</accession>
<keyword evidence="6" id="KW-1185">Reference proteome</keyword>
<feature type="domain" description="AMP-binding enzyme C-terminal" evidence="4">
    <location>
        <begin position="491"/>
        <end position="584"/>
    </location>
</feature>
<dbReference type="EMBL" id="RDQH01000336">
    <property type="protein sequence ID" value="RXH86931.1"/>
    <property type="molecule type" value="Genomic_DNA"/>
</dbReference>
<comment type="subcellular location">
    <subcellularLocation>
        <location evidence="1">Cytoplasm</location>
    </subcellularLocation>
</comment>
<dbReference type="Gene3D" id="3.40.50.12780">
    <property type="entry name" value="N-terminal domain of ligase-like"/>
    <property type="match status" value="2"/>
</dbReference>
<dbReference type="Pfam" id="PF13193">
    <property type="entry name" value="AMP-binding_C"/>
    <property type="match status" value="1"/>
</dbReference>
<evidence type="ECO:0000256" key="2">
    <source>
        <dbReference type="ARBA" id="ARBA00022490"/>
    </source>
</evidence>
<sequence length="605" mass="66530">MGNYSQAHICQCMSLLSTLRRNSVVMVTGNRQKTGKEFADGVMELARGLLPLGICSGDVVSIAAFNSELYLEWLLAIAYVGAIAAPLNYRWSYEEALLAMEVVRPAMLVTDGSCIPWYSKLQLRDIPSLRWHVSVDSPSSDVLRASNNPLTTESIKKHSVGAALPLNYSWAPEGAVIICFTSGTSSLYCVYLFSKDFSDISCKIIRSLICFRYRFVLVKYVGTSGRPKGVTLSHSAFIIQSLAKIAVAGYGEDDVYLHTAPLCHIGGLSSALAMLMIGARHVLMPKFEAKSALEAIERHSVTSLITVPAMMADLVSKFRGKETWKGIDSVKKVLNGGGGLSIELTKAAIKLFPQAKLLSAYGMTETSSSLTFMTLYDPSVDNSGCPPRLNDERKLHSAHEERGVCVGKPAPHVELKISVDGSSHVGRILTRGQHVMLRYWFGNPPNESVSGNEVWFDTGDVGSVDDSGNVWLIGRANGRIKSGGENIYPEEVERTLLQHPGVTGVVVVGIPDSRLTEMVVACVQIREDWQWMYTTIKHSVSKQMPHISSDVLSQHCKQKNLTGFKIPKIFILWKKPFPATTTGKIRRDQVRGEVVFHLQHLNSNL</sequence>
<protein>
    <recommendedName>
        <fullName evidence="7">AMP-dependent synthetase/ligase domain-containing protein</fullName>
    </recommendedName>
</protein>
<dbReference type="SMR" id="A0A498J047"/>
<dbReference type="InterPro" id="IPR000873">
    <property type="entry name" value="AMP-dep_synth/lig_dom"/>
</dbReference>
<dbReference type="InterPro" id="IPR045851">
    <property type="entry name" value="AMP-bd_C_sf"/>
</dbReference>
<feature type="domain" description="AMP-dependent synthetase/ligase" evidence="3">
    <location>
        <begin position="222"/>
        <end position="440"/>
    </location>
</feature>
<dbReference type="InterPro" id="IPR025110">
    <property type="entry name" value="AMP-bd_C"/>
</dbReference>
<comment type="caution">
    <text evidence="5">The sequence shown here is derived from an EMBL/GenBank/DDBJ whole genome shotgun (WGS) entry which is preliminary data.</text>
</comment>
<organism evidence="5 6">
    <name type="scientific">Malus domestica</name>
    <name type="common">Apple</name>
    <name type="synonym">Pyrus malus</name>
    <dbReference type="NCBI Taxonomy" id="3750"/>
    <lineage>
        <taxon>Eukaryota</taxon>
        <taxon>Viridiplantae</taxon>
        <taxon>Streptophyta</taxon>
        <taxon>Embryophyta</taxon>
        <taxon>Tracheophyta</taxon>
        <taxon>Spermatophyta</taxon>
        <taxon>Magnoliopsida</taxon>
        <taxon>eudicotyledons</taxon>
        <taxon>Gunneridae</taxon>
        <taxon>Pentapetalae</taxon>
        <taxon>rosids</taxon>
        <taxon>fabids</taxon>
        <taxon>Rosales</taxon>
        <taxon>Rosaceae</taxon>
        <taxon>Amygdaloideae</taxon>
        <taxon>Maleae</taxon>
        <taxon>Malus</taxon>
    </lineage>
</organism>
<evidence type="ECO:0000256" key="1">
    <source>
        <dbReference type="ARBA" id="ARBA00004496"/>
    </source>
</evidence>
<dbReference type="Proteomes" id="UP000290289">
    <property type="component" value="Chromosome 10"/>
</dbReference>
<evidence type="ECO:0008006" key="7">
    <source>
        <dbReference type="Google" id="ProtNLM"/>
    </source>
</evidence>
<evidence type="ECO:0000259" key="3">
    <source>
        <dbReference type="Pfam" id="PF00501"/>
    </source>
</evidence>
<evidence type="ECO:0000313" key="5">
    <source>
        <dbReference type="EMBL" id="RXH86931.1"/>
    </source>
</evidence>
<dbReference type="GO" id="GO:0005737">
    <property type="term" value="C:cytoplasm"/>
    <property type="evidence" value="ECO:0007669"/>
    <property type="project" value="UniProtKB-SubCell"/>
</dbReference>
<dbReference type="SUPFAM" id="SSF56801">
    <property type="entry name" value="Acetyl-CoA synthetase-like"/>
    <property type="match status" value="2"/>
</dbReference>
<dbReference type="PANTHER" id="PTHR43201">
    <property type="entry name" value="ACYL-COA SYNTHETASE"/>
    <property type="match status" value="1"/>
</dbReference>
<dbReference type="Pfam" id="PF00501">
    <property type="entry name" value="AMP-binding"/>
    <property type="match status" value="2"/>
</dbReference>
<keyword evidence="2" id="KW-0963">Cytoplasm</keyword>
<gene>
    <name evidence="5" type="ORF">DVH24_022204</name>
</gene>
<dbReference type="CDD" id="cd04433">
    <property type="entry name" value="AFD_class_I"/>
    <property type="match status" value="1"/>
</dbReference>
<feature type="domain" description="AMP-dependent synthetase/ligase" evidence="3">
    <location>
        <begin position="22"/>
        <end position="184"/>
    </location>
</feature>
<reference evidence="5 6" key="1">
    <citation type="submission" date="2018-10" db="EMBL/GenBank/DDBJ databases">
        <title>A high-quality apple genome assembly.</title>
        <authorList>
            <person name="Hu J."/>
        </authorList>
    </citation>
    <scope>NUCLEOTIDE SEQUENCE [LARGE SCALE GENOMIC DNA]</scope>
    <source>
        <strain evidence="6">cv. HFTH1</strain>
        <tissue evidence="5">Young leaf</tissue>
    </source>
</reference>
<name>A0A498J047_MALDO</name>
<dbReference type="GO" id="GO:0006631">
    <property type="term" value="P:fatty acid metabolic process"/>
    <property type="evidence" value="ECO:0007669"/>
    <property type="project" value="TreeGrafter"/>
</dbReference>
<dbReference type="Gramene" id="mRNA:MD10G0211500">
    <property type="protein sequence ID" value="mRNA:MD10G0211500"/>
    <property type="gene ID" value="MD10G0211500"/>
</dbReference>
<evidence type="ECO:0000313" key="6">
    <source>
        <dbReference type="Proteomes" id="UP000290289"/>
    </source>
</evidence>
<dbReference type="GO" id="GO:0031956">
    <property type="term" value="F:medium-chain fatty acid-CoA ligase activity"/>
    <property type="evidence" value="ECO:0007669"/>
    <property type="project" value="TreeGrafter"/>
</dbReference>
<dbReference type="Gene3D" id="3.30.300.30">
    <property type="match status" value="1"/>
</dbReference>
<dbReference type="STRING" id="3750.A0A498J047"/>
<dbReference type="InterPro" id="IPR042099">
    <property type="entry name" value="ANL_N_sf"/>
</dbReference>